<keyword evidence="9" id="KW-1185">Reference proteome</keyword>
<dbReference type="GO" id="GO:0016746">
    <property type="term" value="F:acyltransferase activity"/>
    <property type="evidence" value="ECO:0007669"/>
    <property type="project" value="UniProtKB-KW"/>
</dbReference>
<dbReference type="RefSeq" id="WP_204951591.1">
    <property type="nucleotide sequence ID" value="NZ_BSFF01000010.1"/>
</dbReference>
<feature type="domain" description="Poly-beta-hydroxybutyrate polymerase N-terminal" evidence="6">
    <location>
        <begin position="313"/>
        <end position="485"/>
    </location>
</feature>
<dbReference type="InterPro" id="IPR051321">
    <property type="entry name" value="PHA/PHB_synthase"/>
</dbReference>
<feature type="compositionally biased region" description="Low complexity" evidence="5">
    <location>
        <begin position="57"/>
        <end position="70"/>
    </location>
</feature>
<evidence type="ECO:0000256" key="4">
    <source>
        <dbReference type="ARBA" id="ARBA00023315"/>
    </source>
</evidence>
<dbReference type="InterPro" id="IPR010963">
    <property type="entry name" value="PHA_synth_I"/>
</dbReference>
<dbReference type="GO" id="GO:0042619">
    <property type="term" value="P:poly-hydroxybutyrate biosynthetic process"/>
    <property type="evidence" value="ECO:0007669"/>
    <property type="project" value="InterPro"/>
</dbReference>
<proteinExistence type="predicted"/>
<dbReference type="EMBL" id="JAFBCY010000004">
    <property type="protein sequence ID" value="MBM7853130.1"/>
    <property type="molecule type" value="Genomic_DNA"/>
</dbReference>
<evidence type="ECO:0000256" key="5">
    <source>
        <dbReference type="SAM" id="MobiDB-lite"/>
    </source>
</evidence>
<evidence type="ECO:0000313" key="9">
    <source>
        <dbReference type="Proteomes" id="UP000758856"/>
    </source>
</evidence>
<dbReference type="EMBL" id="BSFF01000010">
    <property type="protein sequence ID" value="GLK57656.1"/>
    <property type="molecule type" value="Genomic_DNA"/>
</dbReference>
<dbReference type="Proteomes" id="UP000758856">
    <property type="component" value="Unassembled WGS sequence"/>
</dbReference>
<dbReference type="SUPFAM" id="SSF53474">
    <property type="entry name" value="alpha/beta-Hydrolases"/>
    <property type="match status" value="1"/>
</dbReference>
<evidence type="ECO:0000256" key="2">
    <source>
        <dbReference type="ARBA" id="ARBA00022490"/>
    </source>
</evidence>
<dbReference type="InterPro" id="IPR029058">
    <property type="entry name" value="AB_hydrolase_fold"/>
</dbReference>
<feature type="compositionally biased region" description="Low complexity" evidence="5">
    <location>
        <begin position="96"/>
        <end position="138"/>
    </location>
</feature>
<feature type="region of interest" description="Disordered" evidence="5">
    <location>
        <begin position="1"/>
        <end position="216"/>
    </location>
</feature>
<dbReference type="InterPro" id="IPR010941">
    <property type="entry name" value="PhaC_N"/>
</dbReference>
<evidence type="ECO:0000256" key="3">
    <source>
        <dbReference type="ARBA" id="ARBA00022679"/>
    </source>
</evidence>
<evidence type="ECO:0000256" key="1">
    <source>
        <dbReference type="ARBA" id="ARBA00004496"/>
    </source>
</evidence>
<evidence type="ECO:0000313" key="10">
    <source>
        <dbReference type="Proteomes" id="UP001143400"/>
    </source>
</evidence>
<reference evidence="7" key="3">
    <citation type="submission" date="2023-01" db="EMBL/GenBank/DDBJ databases">
        <authorList>
            <person name="Sun Q."/>
            <person name="Evtushenko L."/>
        </authorList>
    </citation>
    <scope>NUCLEOTIDE SEQUENCE</scope>
    <source>
        <strain evidence="7">VKM B-1606</strain>
    </source>
</reference>
<keyword evidence="4 8" id="KW-0012">Acyltransferase</keyword>
<dbReference type="AlphaFoldDB" id="A0A9W6MU09"/>
<dbReference type="GO" id="GO:0005737">
    <property type="term" value="C:cytoplasm"/>
    <property type="evidence" value="ECO:0007669"/>
    <property type="project" value="UniProtKB-SubCell"/>
</dbReference>
<evidence type="ECO:0000313" key="7">
    <source>
        <dbReference type="EMBL" id="GLK57656.1"/>
    </source>
</evidence>
<keyword evidence="2" id="KW-0963">Cytoplasm</keyword>
<reference evidence="7" key="1">
    <citation type="journal article" date="2014" name="Int. J. Syst. Evol. Microbiol.">
        <title>Complete genome sequence of Corynebacterium casei LMG S-19264T (=DSM 44701T), isolated from a smear-ripened cheese.</title>
        <authorList>
            <consortium name="US DOE Joint Genome Institute (JGI-PGF)"/>
            <person name="Walter F."/>
            <person name="Albersmeier A."/>
            <person name="Kalinowski J."/>
            <person name="Ruckert C."/>
        </authorList>
    </citation>
    <scope>NUCLEOTIDE SEQUENCE</scope>
    <source>
        <strain evidence="7">VKM B-1606</strain>
    </source>
</reference>
<protein>
    <submittedName>
        <fullName evidence="8">Polyhydroxyalkanoate synthase</fullName>
        <ecNumber evidence="8">2.3.1.-</ecNumber>
    </submittedName>
</protein>
<dbReference type="NCBIfam" id="TIGR01838">
    <property type="entry name" value="PHA_synth_I"/>
    <property type="match status" value="1"/>
</dbReference>
<feature type="compositionally biased region" description="Basic and acidic residues" evidence="5">
    <location>
        <begin position="193"/>
        <end position="202"/>
    </location>
</feature>
<dbReference type="PANTHER" id="PTHR36837:SF5">
    <property type="entry name" value="POLY-3-HYDROXYBUTYRATE SYNTHASE"/>
    <property type="match status" value="1"/>
</dbReference>
<dbReference type="Pfam" id="PF07167">
    <property type="entry name" value="PhaC_N"/>
    <property type="match status" value="1"/>
</dbReference>
<name>A0A9W6MU09_9HYPH</name>
<evidence type="ECO:0000259" key="6">
    <source>
        <dbReference type="Pfam" id="PF07167"/>
    </source>
</evidence>
<organism evidence="7 10">
    <name type="scientific">Methylopila capsulata</name>
    <dbReference type="NCBI Taxonomy" id="61654"/>
    <lineage>
        <taxon>Bacteria</taxon>
        <taxon>Pseudomonadati</taxon>
        <taxon>Pseudomonadota</taxon>
        <taxon>Alphaproteobacteria</taxon>
        <taxon>Hyphomicrobiales</taxon>
        <taxon>Methylopilaceae</taxon>
        <taxon>Methylopila</taxon>
    </lineage>
</organism>
<sequence>MARSAVGRSATKPARTSGRPAAAKPRPAARRANARDAPEIAADAPAPAKPAAPPSAGPKSARSKPAAPKPTLSKPDAAPSAEQKPAPPKSAKPKSARGPAAKVSAPAASAETAAVEPAAPETATAPKSRTAKARTAARTQDDAGAKPPRKRKAAVLKDDAAKPKAAGSKRQEAPADAPPRPETQAGSTASGARADHGERDAGAEGGDGGPNPFLTPDVEAFAANMARLFEEGGRALSAYLRPREGAALKAAGTDEIVDVVRTLGQVAERWMASPSRTLEAQRAFAGGFLELWAGSLKRFSGEDAPPVAVPDPRDARFKDPEWTTSPFFDFVKQAYLHTSRWAERMVDEAHELDPHTRHKASFYVRQIANAVAPSNFVPTNPELIRETLSSKGENLVRGMRMLAEDIAAGNGDLRIRQTDGSNFVVGKNLATTPGKVVFRNDLFELIQYAPSTEMVRTRPVLIVPPWINKFYILDLTPEKSFIKWCVDQGLTIFCISWVNPDARHAKLSFDDYMRDGVLTALKIVQEISGSETVDAAGYCVGGTLLAVTLAYLAAKGEAPFASATFLTTQVDFTHAGDLKVFVDEAQVKAVEARMAECGFLEGASMANAFNMLRSNDLIWPYVVNNYLKGKAPFPFDLLYWNSDATRMPAANHSFYLRGCYLNNDLAKGRMTVGGERLDLKTVTVPVYELATREDHIAPARSAFLGAQLFGGPVRFVLAGSGHIAGVVNPPAKMKYQHWVGEAPAGAFEDWFAEAEERPGSWWPDWRGWLAAADATATPARTPGEGPYPALDDAPGTYVKMRV</sequence>
<comment type="caution">
    <text evidence="7">The sequence shown here is derived from an EMBL/GenBank/DDBJ whole genome shotgun (WGS) entry which is preliminary data.</text>
</comment>
<accession>A0A9W6MU09</accession>
<dbReference type="PANTHER" id="PTHR36837">
    <property type="entry name" value="POLY(3-HYDROXYALKANOATE) POLYMERASE SUBUNIT PHAC"/>
    <property type="match status" value="1"/>
</dbReference>
<dbReference type="Proteomes" id="UP001143400">
    <property type="component" value="Unassembled WGS sequence"/>
</dbReference>
<reference evidence="8 9" key="2">
    <citation type="submission" date="2021-01" db="EMBL/GenBank/DDBJ databases">
        <title>Genomic Encyclopedia of Type Strains, Phase IV (KMG-IV): sequencing the most valuable type-strain genomes for metagenomic binning, comparative biology and taxonomic classification.</title>
        <authorList>
            <person name="Goeker M."/>
        </authorList>
    </citation>
    <scope>NUCLEOTIDE SEQUENCE [LARGE SCALE GENOMIC DNA]</scope>
    <source>
        <strain evidence="8 9">DSM 6130</strain>
    </source>
</reference>
<keyword evidence="3 8" id="KW-0808">Transferase</keyword>
<gene>
    <name evidence="7" type="ORF">GCM10008170_36760</name>
    <name evidence="8" type="ORF">JOD31_003381</name>
</gene>
<comment type="subcellular location">
    <subcellularLocation>
        <location evidence="1">Cytoplasm</location>
    </subcellularLocation>
</comment>
<feature type="compositionally biased region" description="Pro residues" evidence="5">
    <location>
        <begin position="47"/>
        <end position="56"/>
    </location>
</feature>
<evidence type="ECO:0000313" key="8">
    <source>
        <dbReference type="EMBL" id="MBM7853130.1"/>
    </source>
</evidence>
<dbReference type="EC" id="2.3.1.-" evidence="8"/>